<comment type="similarity">
    <text evidence="2 6">Belongs to the 4-toluene sulfonate uptake permease (TSUP) (TC 2.A.102) family.</text>
</comment>
<dbReference type="AlphaFoldDB" id="A0A0P9DAB6"/>
<evidence type="ECO:0000256" key="4">
    <source>
        <dbReference type="ARBA" id="ARBA00022989"/>
    </source>
</evidence>
<feature type="transmembrane region" description="Helical" evidence="6">
    <location>
        <begin position="154"/>
        <end position="176"/>
    </location>
</feature>
<keyword evidence="4 6" id="KW-1133">Transmembrane helix</keyword>
<gene>
    <name evidence="7" type="ORF">SE17_32185</name>
</gene>
<comment type="subcellular location">
    <subcellularLocation>
        <location evidence="6">Cell membrane</location>
        <topology evidence="6">Multi-pass membrane protein</topology>
    </subcellularLocation>
    <subcellularLocation>
        <location evidence="1">Membrane</location>
        <topology evidence="1">Multi-pass membrane protein</topology>
    </subcellularLocation>
</comment>
<name>A0A0P9DAB6_9CHLR</name>
<dbReference type="InterPro" id="IPR051598">
    <property type="entry name" value="TSUP/Inactive_protease-like"/>
</dbReference>
<evidence type="ECO:0000256" key="3">
    <source>
        <dbReference type="ARBA" id="ARBA00022692"/>
    </source>
</evidence>
<keyword evidence="8" id="KW-1185">Reference proteome</keyword>
<evidence type="ECO:0000256" key="1">
    <source>
        <dbReference type="ARBA" id="ARBA00004141"/>
    </source>
</evidence>
<dbReference type="EMBL" id="LJCR01001920">
    <property type="protein sequence ID" value="KPV49514.1"/>
    <property type="molecule type" value="Genomic_DNA"/>
</dbReference>
<keyword evidence="3 6" id="KW-0812">Transmembrane</keyword>
<accession>A0A0P9DAB6</accession>
<organism evidence="7 8">
    <name type="scientific">Kouleothrix aurantiaca</name>
    <dbReference type="NCBI Taxonomy" id="186479"/>
    <lineage>
        <taxon>Bacteria</taxon>
        <taxon>Bacillati</taxon>
        <taxon>Chloroflexota</taxon>
        <taxon>Chloroflexia</taxon>
        <taxon>Chloroflexales</taxon>
        <taxon>Roseiflexineae</taxon>
        <taxon>Roseiflexaceae</taxon>
        <taxon>Kouleothrix</taxon>
    </lineage>
</organism>
<dbReference type="Pfam" id="PF01925">
    <property type="entry name" value="TauE"/>
    <property type="match status" value="1"/>
</dbReference>
<keyword evidence="5 6" id="KW-0472">Membrane</keyword>
<evidence type="ECO:0000313" key="7">
    <source>
        <dbReference type="EMBL" id="KPV49514.1"/>
    </source>
</evidence>
<dbReference type="Proteomes" id="UP000050509">
    <property type="component" value="Unassembled WGS sequence"/>
</dbReference>
<dbReference type="GO" id="GO:0005886">
    <property type="term" value="C:plasma membrane"/>
    <property type="evidence" value="ECO:0007669"/>
    <property type="project" value="UniProtKB-SubCell"/>
</dbReference>
<evidence type="ECO:0000313" key="8">
    <source>
        <dbReference type="Proteomes" id="UP000050509"/>
    </source>
</evidence>
<comment type="caution">
    <text evidence="7">The sequence shown here is derived from an EMBL/GenBank/DDBJ whole genome shotgun (WGS) entry which is preliminary data.</text>
</comment>
<feature type="transmembrane region" description="Helical" evidence="6">
    <location>
        <begin position="182"/>
        <end position="199"/>
    </location>
</feature>
<evidence type="ECO:0000256" key="2">
    <source>
        <dbReference type="ARBA" id="ARBA00009142"/>
    </source>
</evidence>
<keyword evidence="6" id="KW-1003">Cell membrane</keyword>
<sequence>FGIPIKTAIGASIVSVIATSSAAGAVYVGRGLSHTRLAMVLEIATTLGALAGGITAVLLSPNLLEGLFALVLVYVVYSMRHVSGEAKLAGATGVLDTSYVDSATGATVTYGVQHLPLGMGASFLAGNVSGLLGIGGGIIKVPIMSLVMGMPLRAAIATSNFMIGVTAATSALIYYQRGFLDPNIAIPTALGVLLGAQIGTRIGGKVRGNTLKLTFQGLLLVFAVQMMYQAVRT</sequence>
<dbReference type="PANTHER" id="PTHR43701:SF2">
    <property type="entry name" value="MEMBRANE TRANSPORTER PROTEIN YJNA-RELATED"/>
    <property type="match status" value="1"/>
</dbReference>
<dbReference type="InterPro" id="IPR002781">
    <property type="entry name" value="TM_pro_TauE-like"/>
</dbReference>
<dbReference type="PANTHER" id="PTHR43701">
    <property type="entry name" value="MEMBRANE TRANSPORTER PROTEIN MJ0441-RELATED"/>
    <property type="match status" value="1"/>
</dbReference>
<evidence type="ECO:0000256" key="5">
    <source>
        <dbReference type="ARBA" id="ARBA00023136"/>
    </source>
</evidence>
<reference evidence="7 8" key="1">
    <citation type="submission" date="2015-09" db="EMBL/GenBank/DDBJ databases">
        <title>Draft genome sequence of Kouleothrix aurantiaca JCM 19913.</title>
        <authorList>
            <person name="Hemp J."/>
        </authorList>
    </citation>
    <scope>NUCLEOTIDE SEQUENCE [LARGE SCALE GENOMIC DNA]</scope>
    <source>
        <strain evidence="7 8">COM-B</strain>
    </source>
</reference>
<proteinExistence type="inferred from homology"/>
<feature type="transmembrane region" description="Helical" evidence="6">
    <location>
        <begin position="7"/>
        <end position="29"/>
    </location>
</feature>
<protein>
    <recommendedName>
        <fullName evidence="6">Probable membrane transporter protein</fullName>
    </recommendedName>
</protein>
<evidence type="ECO:0000256" key="6">
    <source>
        <dbReference type="RuleBase" id="RU363041"/>
    </source>
</evidence>
<feature type="non-terminal residue" evidence="7">
    <location>
        <position position="1"/>
    </location>
</feature>